<keyword evidence="1" id="KW-1133">Transmembrane helix</keyword>
<organism evidence="2 3">
    <name type="scientific">Armillaria gallica</name>
    <name type="common">Bulbous honey fungus</name>
    <name type="synonym">Armillaria bulbosa</name>
    <dbReference type="NCBI Taxonomy" id="47427"/>
    <lineage>
        <taxon>Eukaryota</taxon>
        <taxon>Fungi</taxon>
        <taxon>Dikarya</taxon>
        <taxon>Basidiomycota</taxon>
        <taxon>Agaricomycotina</taxon>
        <taxon>Agaricomycetes</taxon>
        <taxon>Agaricomycetidae</taxon>
        <taxon>Agaricales</taxon>
        <taxon>Marasmiineae</taxon>
        <taxon>Physalacriaceae</taxon>
        <taxon>Armillaria</taxon>
    </lineage>
</organism>
<feature type="transmembrane region" description="Helical" evidence="1">
    <location>
        <begin position="146"/>
        <end position="165"/>
    </location>
</feature>
<accession>A0A2H3DA97</accession>
<gene>
    <name evidence="2" type="ORF">ARMGADRAFT_967472</name>
</gene>
<feature type="transmembrane region" description="Helical" evidence="1">
    <location>
        <begin position="116"/>
        <end position="140"/>
    </location>
</feature>
<keyword evidence="3" id="KW-1185">Reference proteome</keyword>
<keyword evidence="1" id="KW-0812">Transmembrane</keyword>
<keyword evidence="1" id="KW-0472">Membrane</keyword>
<dbReference type="Proteomes" id="UP000217790">
    <property type="component" value="Unassembled WGS sequence"/>
</dbReference>
<dbReference type="EMBL" id="KZ293659">
    <property type="protein sequence ID" value="PBK92139.1"/>
    <property type="molecule type" value="Genomic_DNA"/>
</dbReference>
<evidence type="ECO:0000256" key="1">
    <source>
        <dbReference type="SAM" id="Phobius"/>
    </source>
</evidence>
<protein>
    <submittedName>
        <fullName evidence="2">Uncharacterized protein</fullName>
    </submittedName>
</protein>
<dbReference type="InParanoid" id="A0A2H3DA97"/>
<dbReference type="OrthoDB" id="2983009at2759"/>
<feature type="transmembrane region" description="Helical" evidence="1">
    <location>
        <begin position="220"/>
        <end position="237"/>
    </location>
</feature>
<dbReference type="AlphaFoldDB" id="A0A2H3DA97"/>
<evidence type="ECO:0000313" key="2">
    <source>
        <dbReference type="EMBL" id="PBK92139.1"/>
    </source>
</evidence>
<reference evidence="3" key="1">
    <citation type="journal article" date="2017" name="Nat. Ecol. Evol.">
        <title>Genome expansion and lineage-specific genetic innovations in the forest pathogenic fungi Armillaria.</title>
        <authorList>
            <person name="Sipos G."/>
            <person name="Prasanna A.N."/>
            <person name="Walter M.C."/>
            <person name="O'Connor E."/>
            <person name="Balint B."/>
            <person name="Krizsan K."/>
            <person name="Kiss B."/>
            <person name="Hess J."/>
            <person name="Varga T."/>
            <person name="Slot J."/>
            <person name="Riley R."/>
            <person name="Boka B."/>
            <person name="Rigling D."/>
            <person name="Barry K."/>
            <person name="Lee J."/>
            <person name="Mihaltcheva S."/>
            <person name="LaButti K."/>
            <person name="Lipzen A."/>
            <person name="Waldron R."/>
            <person name="Moloney N.M."/>
            <person name="Sperisen C."/>
            <person name="Kredics L."/>
            <person name="Vagvoelgyi C."/>
            <person name="Patrignani A."/>
            <person name="Fitzpatrick D."/>
            <person name="Nagy I."/>
            <person name="Doyle S."/>
            <person name="Anderson J.B."/>
            <person name="Grigoriev I.V."/>
            <person name="Gueldener U."/>
            <person name="Muensterkoetter M."/>
            <person name="Nagy L.G."/>
        </authorList>
    </citation>
    <scope>NUCLEOTIDE SEQUENCE [LARGE SCALE GENOMIC DNA]</scope>
    <source>
        <strain evidence="3">Ar21-2</strain>
    </source>
</reference>
<sequence length="315" mass="34332">MSQNSLSPTLIQASDVVLLARLATSPEEVHSFIDAFSLSFDIHGPQHPSSIYPCDISVPGATRVGDEPPSRIENPATSRFLQTIGRSGYIINAKVSLSPSPYPHLSPLNRHLNSLFVARVLAMLLYILSPTLTVTAAVFLGCIQDLWALGLLMTFVNARMINLAVARRRRIQDLSGEPGGEYDLLIRLSQDRWIRLRGAEVDLRIVVACQGLRSRSSLEGFAVSFGTISVYLAVALSPNISPAGSLVIICLVFCSSIFMALRNSLTPCLQTLNRVVRVEGEPTRYEERISQGNTGGDERGVVVSMIPSRRGEDAV</sequence>
<evidence type="ECO:0000313" key="3">
    <source>
        <dbReference type="Proteomes" id="UP000217790"/>
    </source>
</evidence>
<proteinExistence type="predicted"/>
<name>A0A2H3DA97_ARMGA</name>
<dbReference type="STRING" id="47427.A0A2H3DA97"/>
<feature type="transmembrane region" description="Helical" evidence="1">
    <location>
        <begin position="243"/>
        <end position="261"/>
    </location>
</feature>